<comment type="caution">
    <text evidence="1">The sequence shown here is derived from an EMBL/GenBank/DDBJ whole genome shotgun (WGS) entry which is preliminary data.</text>
</comment>
<dbReference type="Pfam" id="PF07310">
    <property type="entry name" value="PAS_5"/>
    <property type="match status" value="1"/>
</dbReference>
<dbReference type="Proteomes" id="UP001271769">
    <property type="component" value="Unassembled WGS sequence"/>
</dbReference>
<evidence type="ECO:0000313" key="1">
    <source>
        <dbReference type="EMBL" id="MDY0872419.1"/>
    </source>
</evidence>
<evidence type="ECO:0000313" key="2">
    <source>
        <dbReference type="Proteomes" id="UP001271769"/>
    </source>
</evidence>
<dbReference type="EMBL" id="JAXCLX010000001">
    <property type="protein sequence ID" value="MDY0872419.1"/>
    <property type="molecule type" value="Genomic_DNA"/>
</dbReference>
<keyword evidence="2" id="KW-1185">Reference proteome</keyword>
<protein>
    <submittedName>
        <fullName evidence="1">PAS domain-containing protein</fullName>
    </submittedName>
</protein>
<organism evidence="1 2">
    <name type="scientific">Dongia rigui</name>
    <dbReference type="NCBI Taxonomy" id="940149"/>
    <lineage>
        <taxon>Bacteria</taxon>
        <taxon>Pseudomonadati</taxon>
        <taxon>Pseudomonadota</taxon>
        <taxon>Alphaproteobacteria</taxon>
        <taxon>Rhodospirillales</taxon>
        <taxon>Dongiaceae</taxon>
        <taxon>Dongia</taxon>
    </lineage>
</organism>
<proteinExistence type="predicted"/>
<sequence length="175" mass="19925">MSDIRDQAGLAADPRFGRLLAHVTSKRGTRRWASRGDIDPGDIAALLPNIWIIEIEQPLDPTARRLRVRLAGTQVERIYGRSLNGLYLEEMDWGIYSSRIFHALGRMADDGVGHFLDAAAMIQPRLSRRVRRLGLPLSDDQLRVSHLVLLAYYEFNASAPEHFHELWLDEAVMRP</sequence>
<dbReference type="RefSeq" id="WP_320500846.1">
    <property type="nucleotide sequence ID" value="NZ_JAXCLX010000001.1"/>
</dbReference>
<name>A0ABU5DZP1_9PROT</name>
<gene>
    <name evidence="1" type="ORF">SMD31_10815</name>
</gene>
<accession>A0ABU5DZP1</accession>
<dbReference type="InterPro" id="IPR009922">
    <property type="entry name" value="DUF1457"/>
</dbReference>
<reference evidence="1 2" key="1">
    <citation type="journal article" date="2013" name="Antonie Van Leeuwenhoek">
        <title>Dongia rigui sp. nov., isolated from freshwater of a large wetland in Korea.</title>
        <authorList>
            <person name="Baik K.S."/>
            <person name="Hwang Y.M."/>
            <person name="Choi J.S."/>
            <person name="Kwon J."/>
            <person name="Seong C.N."/>
        </authorList>
    </citation>
    <scope>NUCLEOTIDE SEQUENCE [LARGE SCALE GENOMIC DNA]</scope>
    <source>
        <strain evidence="1 2">04SU4-P</strain>
    </source>
</reference>